<dbReference type="Proteomes" id="UP001163046">
    <property type="component" value="Unassembled WGS sequence"/>
</dbReference>
<evidence type="ECO:0000256" key="1">
    <source>
        <dbReference type="SAM" id="MobiDB-lite"/>
    </source>
</evidence>
<dbReference type="AlphaFoldDB" id="A0A9W9YYY5"/>
<feature type="compositionally biased region" description="Low complexity" evidence="1">
    <location>
        <begin position="107"/>
        <end position="122"/>
    </location>
</feature>
<accession>A0A9W9YYY5</accession>
<reference evidence="2" key="1">
    <citation type="submission" date="2023-01" db="EMBL/GenBank/DDBJ databases">
        <title>Genome assembly of the deep-sea coral Lophelia pertusa.</title>
        <authorList>
            <person name="Herrera S."/>
            <person name="Cordes E."/>
        </authorList>
    </citation>
    <scope>NUCLEOTIDE SEQUENCE</scope>
    <source>
        <strain evidence="2">USNM1676648</strain>
        <tissue evidence="2">Polyp</tissue>
    </source>
</reference>
<gene>
    <name evidence="2" type="ORF">OS493_020501</name>
</gene>
<protein>
    <submittedName>
        <fullName evidence="2">Uncharacterized protein</fullName>
    </submittedName>
</protein>
<evidence type="ECO:0000313" key="2">
    <source>
        <dbReference type="EMBL" id="KAJ7372077.1"/>
    </source>
</evidence>
<sequence length="148" mass="16102">MRHTTSSHGKMPDTQFIKLTNGAPGSSQCLKNIHPKFLQPCKSHFSVSQCGQDICIKLSGITQLMARTKYLFYPWSDVDYNISGVDIIVHIKEKPTRATTIGPSQGTSNNTSEPPSTPSRPTAASGAISVAQLRLIVVMLCLLFLIKG</sequence>
<keyword evidence="3" id="KW-1185">Reference proteome</keyword>
<proteinExistence type="predicted"/>
<name>A0A9W9YYY5_9CNID</name>
<evidence type="ECO:0000313" key="3">
    <source>
        <dbReference type="Proteomes" id="UP001163046"/>
    </source>
</evidence>
<feature type="region of interest" description="Disordered" evidence="1">
    <location>
        <begin position="98"/>
        <end position="123"/>
    </location>
</feature>
<dbReference type="EMBL" id="MU826838">
    <property type="protein sequence ID" value="KAJ7372077.1"/>
    <property type="molecule type" value="Genomic_DNA"/>
</dbReference>
<organism evidence="2 3">
    <name type="scientific">Desmophyllum pertusum</name>
    <dbReference type="NCBI Taxonomy" id="174260"/>
    <lineage>
        <taxon>Eukaryota</taxon>
        <taxon>Metazoa</taxon>
        <taxon>Cnidaria</taxon>
        <taxon>Anthozoa</taxon>
        <taxon>Hexacorallia</taxon>
        <taxon>Scleractinia</taxon>
        <taxon>Caryophylliina</taxon>
        <taxon>Caryophylliidae</taxon>
        <taxon>Desmophyllum</taxon>
    </lineage>
</organism>
<comment type="caution">
    <text evidence="2">The sequence shown here is derived from an EMBL/GenBank/DDBJ whole genome shotgun (WGS) entry which is preliminary data.</text>
</comment>